<sequence length="76" mass="7861">MTWFSCVLPVGCASCASCSLSTIDGVSVSTTSLSSWPARRLANSSIGTRSTEMDSTTGVIGSVDPRVMRPIDSTAT</sequence>
<reference evidence="2 3" key="2">
    <citation type="submission" date="2020-03" db="EMBL/GenBank/DDBJ databases">
        <title>Devosia chinhatensis sp. nov., isolated from a hexachlorocyclohexane (HCH) dump site in India.</title>
        <authorList>
            <person name="Kumar M."/>
            <person name="Lal R."/>
        </authorList>
    </citation>
    <scope>NUCLEOTIDE SEQUENCE [LARGE SCALE GENOMIC DNA]</scope>
    <source>
        <strain evidence="2 3">H239</strain>
    </source>
</reference>
<dbReference type="Proteomes" id="UP000474802">
    <property type="component" value="Unassembled WGS sequence"/>
</dbReference>
<dbReference type="EMBL" id="JAALFG010000002">
    <property type="protein sequence ID" value="NGP18413.1"/>
    <property type="molecule type" value="Genomic_DNA"/>
</dbReference>
<gene>
    <name evidence="2" type="ORF">G5575_12780</name>
</gene>
<comment type="caution">
    <text evidence="2">The sequence shown here is derived from an EMBL/GenBank/DDBJ whole genome shotgun (WGS) entry which is preliminary data.</text>
</comment>
<keyword evidence="3" id="KW-1185">Reference proteome</keyword>
<name>A0A6M1SVK3_9HYPH</name>
<reference evidence="2 3" key="1">
    <citation type="submission" date="2020-02" db="EMBL/GenBank/DDBJ databases">
        <authorList>
            <person name="Khan S.A."/>
            <person name="Jeon C.O."/>
            <person name="Chun B.H."/>
        </authorList>
    </citation>
    <scope>NUCLEOTIDE SEQUENCE [LARGE SCALE GENOMIC DNA]</scope>
    <source>
        <strain evidence="2 3">H239</strain>
    </source>
</reference>
<proteinExistence type="predicted"/>
<feature type="region of interest" description="Disordered" evidence="1">
    <location>
        <begin position="45"/>
        <end position="76"/>
    </location>
</feature>
<dbReference type="RefSeq" id="WP_164534619.1">
    <property type="nucleotide sequence ID" value="NZ_JAALFG010000002.1"/>
</dbReference>
<feature type="compositionally biased region" description="Polar residues" evidence="1">
    <location>
        <begin position="45"/>
        <end position="59"/>
    </location>
</feature>
<evidence type="ECO:0000256" key="1">
    <source>
        <dbReference type="SAM" id="MobiDB-lite"/>
    </source>
</evidence>
<protein>
    <submittedName>
        <fullName evidence="2">Uncharacterized protein</fullName>
    </submittedName>
</protein>
<organism evidence="2 3">
    <name type="scientific">Devosia aurantiaca</name>
    <dbReference type="NCBI Taxonomy" id="2714858"/>
    <lineage>
        <taxon>Bacteria</taxon>
        <taxon>Pseudomonadati</taxon>
        <taxon>Pseudomonadota</taxon>
        <taxon>Alphaproteobacteria</taxon>
        <taxon>Hyphomicrobiales</taxon>
        <taxon>Devosiaceae</taxon>
        <taxon>Devosia</taxon>
    </lineage>
</organism>
<accession>A0A6M1SVK3</accession>
<dbReference type="AlphaFoldDB" id="A0A6M1SVK3"/>
<evidence type="ECO:0000313" key="3">
    <source>
        <dbReference type="Proteomes" id="UP000474802"/>
    </source>
</evidence>
<evidence type="ECO:0000313" key="2">
    <source>
        <dbReference type="EMBL" id="NGP18413.1"/>
    </source>
</evidence>